<organism evidence="1 2">
    <name type="scientific">Mucuna pruriens</name>
    <name type="common">Velvet bean</name>
    <name type="synonym">Dolichos pruriens</name>
    <dbReference type="NCBI Taxonomy" id="157652"/>
    <lineage>
        <taxon>Eukaryota</taxon>
        <taxon>Viridiplantae</taxon>
        <taxon>Streptophyta</taxon>
        <taxon>Embryophyta</taxon>
        <taxon>Tracheophyta</taxon>
        <taxon>Spermatophyta</taxon>
        <taxon>Magnoliopsida</taxon>
        <taxon>eudicotyledons</taxon>
        <taxon>Gunneridae</taxon>
        <taxon>Pentapetalae</taxon>
        <taxon>rosids</taxon>
        <taxon>fabids</taxon>
        <taxon>Fabales</taxon>
        <taxon>Fabaceae</taxon>
        <taxon>Papilionoideae</taxon>
        <taxon>50 kb inversion clade</taxon>
        <taxon>NPAAA clade</taxon>
        <taxon>indigoferoid/millettioid clade</taxon>
        <taxon>Phaseoleae</taxon>
        <taxon>Mucuna</taxon>
    </lineage>
</organism>
<feature type="non-terminal residue" evidence="1">
    <location>
        <position position="1"/>
    </location>
</feature>
<dbReference type="AlphaFoldDB" id="A0A371HA04"/>
<keyword evidence="2" id="KW-1185">Reference proteome</keyword>
<proteinExistence type="predicted"/>
<dbReference type="Proteomes" id="UP000257109">
    <property type="component" value="Unassembled WGS sequence"/>
</dbReference>
<comment type="caution">
    <text evidence="1">The sequence shown here is derived from an EMBL/GenBank/DDBJ whole genome shotgun (WGS) entry which is preliminary data.</text>
</comment>
<reference evidence="1" key="1">
    <citation type="submission" date="2018-05" db="EMBL/GenBank/DDBJ databases">
        <title>Draft genome of Mucuna pruriens seed.</title>
        <authorList>
            <person name="Nnadi N.E."/>
            <person name="Vos R."/>
            <person name="Hasami M.H."/>
            <person name="Devisetty U.K."/>
            <person name="Aguiy J.C."/>
        </authorList>
    </citation>
    <scope>NUCLEOTIDE SEQUENCE [LARGE SCALE GENOMIC DNA]</scope>
    <source>
        <strain evidence="1">JCA_2017</strain>
    </source>
</reference>
<accession>A0A371HA04</accession>
<gene>
    <name evidence="1" type="ORF">CR513_17288</name>
</gene>
<protein>
    <submittedName>
        <fullName evidence="1">Uncharacterized protein</fullName>
    </submittedName>
</protein>
<sequence>MAQLRLPRQPSDIEATSAPARRHITLGAINKAHCKGRLGNPLLRRGLRAHECLNSFETHSYCIHFFALVFLRYGGVRCCIGVSLDRGNAGLRLGSRSLSEGTDWDFQHTLVNLILNAQAIGALLAFQSPMFSAFQSNTEIIPLCSICLHSTETKSNDLCRERLGHCRGESQPMGYIFKEDILELLKELMHTYKKDIIRRSMTSNQFGNGWRELFVMETENGRTKGFGPRLRYPTENFEKEVTHASVTNKFSFEYKEHFLSTLVLSKKPYSYQASMMLMVLIVDPRVHSIGNQSFQSSSSGWIQLSFLIKEFGFLFKLRVRVEWKKAREHTREKAMKE</sequence>
<dbReference type="EMBL" id="QJKJ01003183">
    <property type="protein sequence ID" value="RDX99637.1"/>
    <property type="molecule type" value="Genomic_DNA"/>
</dbReference>
<evidence type="ECO:0000313" key="1">
    <source>
        <dbReference type="EMBL" id="RDX99637.1"/>
    </source>
</evidence>
<evidence type="ECO:0000313" key="2">
    <source>
        <dbReference type="Proteomes" id="UP000257109"/>
    </source>
</evidence>
<name>A0A371HA04_MUCPR</name>